<keyword evidence="1" id="KW-0732">Signal</keyword>
<dbReference type="Pfam" id="PF02563">
    <property type="entry name" value="Poly_export"/>
    <property type="match status" value="1"/>
</dbReference>
<dbReference type="GO" id="GO:0015159">
    <property type="term" value="F:polysaccharide transmembrane transporter activity"/>
    <property type="evidence" value="ECO:0007669"/>
    <property type="project" value="InterPro"/>
</dbReference>
<organism evidence="3 4">
    <name type="scientific">Pseudooceanicola albus</name>
    <dbReference type="NCBI Taxonomy" id="2692189"/>
    <lineage>
        <taxon>Bacteria</taxon>
        <taxon>Pseudomonadati</taxon>
        <taxon>Pseudomonadota</taxon>
        <taxon>Alphaproteobacteria</taxon>
        <taxon>Rhodobacterales</taxon>
        <taxon>Paracoccaceae</taxon>
        <taxon>Pseudooceanicola</taxon>
    </lineage>
</organism>
<evidence type="ECO:0000313" key="3">
    <source>
        <dbReference type="EMBL" id="MXN16804.1"/>
    </source>
</evidence>
<sequence length="406" mass="43224">MNHPRLKTAGLAVVLGLAGCTSYQQPANLGPVASGQDYQAQWRTPDVSRNRADFLRSPALNAQSCHAFLGGEHGPLGKGAGYGVLALRSEKLTRGDLLDIRVEDDATFNGAYEVSRDGTIRLPFLDPIPAQGRSIDEVEAELAADLVKDEFYETAPRVSVRVMDLAPVSVGVSGAVFEPHEVGIGPAGGDQRDATRAAALGASTDARNLSAAIRAAGGVRPDADLSAVELRRGGKVYRIDMRGVFEGKRVVDVMLISGDEVYVPSRECFQQDLMKPSPVSPPGVSLFLSNLTQPAAGNAISAVGQEVREVPWGTRFMQAVVDANCVGGPRSTSADRSALLMTRNPETGVSVVIERDIEDMLRRADRDDYDPYLMPGDAIACYDSTVTSVGEVARVLGLVGVVSFLR</sequence>
<dbReference type="PANTHER" id="PTHR33619:SF3">
    <property type="entry name" value="POLYSACCHARIDE EXPORT PROTEIN GFCE-RELATED"/>
    <property type="match status" value="1"/>
</dbReference>
<dbReference type="InterPro" id="IPR003715">
    <property type="entry name" value="Poly_export_N"/>
</dbReference>
<gene>
    <name evidence="3" type="ORF">GR170_03075</name>
</gene>
<dbReference type="PROSITE" id="PS51257">
    <property type="entry name" value="PROKAR_LIPOPROTEIN"/>
    <property type="match status" value="1"/>
</dbReference>
<evidence type="ECO:0000313" key="4">
    <source>
        <dbReference type="Proteomes" id="UP000477911"/>
    </source>
</evidence>
<dbReference type="EMBL" id="WUMU01000003">
    <property type="protein sequence ID" value="MXN16804.1"/>
    <property type="molecule type" value="Genomic_DNA"/>
</dbReference>
<evidence type="ECO:0000259" key="2">
    <source>
        <dbReference type="Pfam" id="PF02563"/>
    </source>
</evidence>
<evidence type="ECO:0000256" key="1">
    <source>
        <dbReference type="ARBA" id="ARBA00022729"/>
    </source>
</evidence>
<comment type="caution">
    <text evidence="3">The sequence shown here is derived from an EMBL/GenBank/DDBJ whole genome shotgun (WGS) entry which is preliminary data.</text>
</comment>
<dbReference type="Gene3D" id="3.30.1950.10">
    <property type="entry name" value="wza like domain"/>
    <property type="match status" value="1"/>
</dbReference>
<name>A0A6L7FXG8_9RHOB</name>
<dbReference type="Gene3D" id="3.10.560.10">
    <property type="entry name" value="Outer membrane lipoprotein wza domain like"/>
    <property type="match status" value="1"/>
</dbReference>
<dbReference type="RefSeq" id="WP_160891525.1">
    <property type="nucleotide sequence ID" value="NZ_WUMU01000003.1"/>
</dbReference>
<keyword evidence="4" id="KW-1185">Reference proteome</keyword>
<dbReference type="Proteomes" id="UP000477911">
    <property type="component" value="Unassembled WGS sequence"/>
</dbReference>
<feature type="domain" description="Polysaccharide export protein N-terminal" evidence="2">
    <location>
        <begin position="91"/>
        <end position="162"/>
    </location>
</feature>
<dbReference type="InterPro" id="IPR049712">
    <property type="entry name" value="Poly_export"/>
</dbReference>
<reference evidence="3 4" key="1">
    <citation type="submission" date="2019-12" db="EMBL/GenBank/DDBJ databases">
        <authorList>
            <person name="Li M."/>
        </authorList>
    </citation>
    <scope>NUCLEOTIDE SEQUENCE [LARGE SCALE GENOMIC DNA]</scope>
    <source>
        <strain evidence="3 4">GBMRC 2024</strain>
    </source>
</reference>
<dbReference type="PANTHER" id="PTHR33619">
    <property type="entry name" value="POLYSACCHARIDE EXPORT PROTEIN GFCE-RELATED"/>
    <property type="match status" value="1"/>
</dbReference>
<dbReference type="AlphaFoldDB" id="A0A6L7FXG8"/>
<proteinExistence type="predicted"/>
<accession>A0A6L7FXG8</accession>
<protein>
    <submittedName>
        <fullName evidence="3">Polysaccharide biosynthesis protein</fullName>
    </submittedName>
</protein>